<name>A0ACB5TBP9_AMBMO</name>
<proteinExistence type="predicted"/>
<dbReference type="Proteomes" id="UP001165064">
    <property type="component" value="Unassembled WGS sequence"/>
</dbReference>
<reference evidence="1" key="1">
    <citation type="submission" date="2023-04" db="EMBL/GenBank/DDBJ databases">
        <title>Ambrosiozyma monospora NBRC 10751.</title>
        <authorList>
            <person name="Ichikawa N."/>
            <person name="Sato H."/>
            <person name="Tonouchi N."/>
        </authorList>
    </citation>
    <scope>NUCLEOTIDE SEQUENCE</scope>
    <source>
        <strain evidence="1">NBRC 10751</strain>
    </source>
</reference>
<dbReference type="EMBL" id="BSXS01006055">
    <property type="protein sequence ID" value="GME85039.1"/>
    <property type="molecule type" value="Genomic_DNA"/>
</dbReference>
<sequence>MCIDQSLGVLLVGSLDYKLKCKKLDAGLTTSSSTTKGLGNTVNELPDRREGTDTEALYPGVTGEDGLNSIEADDDDDEGSQYINLNSLISKVKFKNKSICEFVSVSMDNKIEFWDLQKSKLTPVGSVMLNRRRHVNDATESRIGEESTGAGCIDEGEWEHVEEDDCLTVVDWSSDDKFVVCGGLSGQLYVLNMATEETSTSANMSLQAVTTFNGISTNFTSSQKPVVQISSQ</sequence>
<protein>
    <submittedName>
        <fullName evidence="1">Unnamed protein product</fullName>
    </submittedName>
</protein>
<evidence type="ECO:0000313" key="1">
    <source>
        <dbReference type="EMBL" id="GME85039.1"/>
    </source>
</evidence>
<gene>
    <name evidence="1" type="ORF">Amon02_000731400</name>
</gene>
<comment type="caution">
    <text evidence="1">The sequence shown here is derived from an EMBL/GenBank/DDBJ whole genome shotgun (WGS) entry which is preliminary data.</text>
</comment>
<organism evidence="1 2">
    <name type="scientific">Ambrosiozyma monospora</name>
    <name type="common">Yeast</name>
    <name type="synonym">Endomycopsis monosporus</name>
    <dbReference type="NCBI Taxonomy" id="43982"/>
    <lineage>
        <taxon>Eukaryota</taxon>
        <taxon>Fungi</taxon>
        <taxon>Dikarya</taxon>
        <taxon>Ascomycota</taxon>
        <taxon>Saccharomycotina</taxon>
        <taxon>Pichiomycetes</taxon>
        <taxon>Pichiales</taxon>
        <taxon>Pichiaceae</taxon>
        <taxon>Ambrosiozyma</taxon>
    </lineage>
</organism>
<keyword evidence="2" id="KW-1185">Reference proteome</keyword>
<evidence type="ECO:0000313" key="2">
    <source>
        <dbReference type="Proteomes" id="UP001165064"/>
    </source>
</evidence>
<accession>A0ACB5TBP9</accession>